<accession>A0A2U1TGJ8</accession>
<dbReference type="RefSeq" id="WP_108961914.1">
    <property type="nucleotide sequence ID" value="NZ_QEFB01000001.1"/>
</dbReference>
<dbReference type="AlphaFoldDB" id="A0A2U1TGJ8"/>
<comment type="caution">
    <text evidence="1">The sequence shown here is derived from an EMBL/GenBank/DDBJ whole genome shotgun (WGS) entry which is preliminary data.</text>
</comment>
<dbReference type="Proteomes" id="UP000244962">
    <property type="component" value="Unassembled WGS sequence"/>
</dbReference>
<dbReference type="EMBL" id="QEFB01000001">
    <property type="protein sequence ID" value="PWC08014.1"/>
    <property type="molecule type" value="Genomic_DNA"/>
</dbReference>
<evidence type="ECO:0000313" key="1">
    <source>
        <dbReference type="EMBL" id="PWC08014.1"/>
    </source>
</evidence>
<keyword evidence="2" id="KW-1185">Reference proteome</keyword>
<evidence type="ECO:0000313" key="2">
    <source>
        <dbReference type="Proteomes" id="UP000244962"/>
    </source>
</evidence>
<proteinExistence type="predicted"/>
<evidence type="ECO:0008006" key="3">
    <source>
        <dbReference type="Google" id="ProtNLM"/>
    </source>
</evidence>
<protein>
    <recommendedName>
        <fullName evidence="3">AbiEi antitoxin C-terminal domain-containing protein</fullName>
    </recommendedName>
</protein>
<sequence length="164" mass="18349">MPRFLPSVLSTGFLPVAELYAAARDGDLVKFDDVFICVDEPDRRELRASTLASELPRLPAARHLVAMGWSAAWVYGVIDDPPWPHEVCVRADERATLRLPPRFHQRELRLADSDEARIAGLRVTTPARTVRDLELKRTDSPWARDAIARLAGMSGGENQPPLTR</sequence>
<reference evidence="2" key="1">
    <citation type="submission" date="2018-04" db="EMBL/GenBank/DDBJ databases">
        <authorList>
            <person name="Liu S."/>
            <person name="Wang Z."/>
            <person name="Li J."/>
        </authorList>
    </citation>
    <scope>NUCLEOTIDE SEQUENCE [LARGE SCALE GENOMIC DNA]</scope>
    <source>
        <strain evidence="2">622</strain>
    </source>
</reference>
<gene>
    <name evidence="1" type="ORF">DF223_01250</name>
</gene>
<name>A0A2U1TGJ8_9MICO</name>
<organism evidence="1 2">
    <name type="scientific">Mycetocola zhujimingii</name>
    <dbReference type="NCBI Taxonomy" id="2079792"/>
    <lineage>
        <taxon>Bacteria</taxon>
        <taxon>Bacillati</taxon>
        <taxon>Actinomycetota</taxon>
        <taxon>Actinomycetes</taxon>
        <taxon>Micrococcales</taxon>
        <taxon>Microbacteriaceae</taxon>
        <taxon>Mycetocola</taxon>
    </lineage>
</organism>